<reference evidence="6 7" key="1">
    <citation type="journal article" date="2008" name="Int. J. Syst. Evol. Microbiol.">
        <title>Neptunomonas japonica sp. nov., an Osedax japonicus symbiont-like bacterium isolated from sediment adjacent to sperm whale carcasses off Kagoshima, Japan.</title>
        <authorList>
            <person name="Miyazaki M."/>
            <person name="Nogi Y."/>
            <person name="Fujiwara Y."/>
            <person name="Kawato M."/>
            <person name="Kubokawa K."/>
            <person name="Horikoshi K."/>
        </authorList>
    </citation>
    <scope>NUCLEOTIDE SEQUENCE [LARGE SCALE GENOMIC DNA]</scope>
    <source>
        <strain evidence="6 7">JAMM 1380</strain>
    </source>
</reference>
<gene>
    <name evidence="6" type="ORF">NEJAP_2070</name>
</gene>
<dbReference type="Pfam" id="PF03942">
    <property type="entry name" value="DTW"/>
    <property type="match status" value="1"/>
</dbReference>
<dbReference type="PANTHER" id="PTHR21392:SF1">
    <property type="entry name" value="TRNA-URIDINE AMINOCARBOXYPROPYLTRANSFERASE"/>
    <property type="match status" value="1"/>
</dbReference>
<name>A0A7R6PA22_9GAMM</name>
<dbReference type="EC" id="2.5.1.25" evidence="1"/>
<evidence type="ECO:0000313" key="6">
    <source>
        <dbReference type="EMBL" id="BBB30019.1"/>
    </source>
</evidence>
<keyword evidence="2" id="KW-0808">Transferase</keyword>
<proteinExistence type="predicted"/>
<dbReference type="GO" id="GO:0008033">
    <property type="term" value="P:tRNA processing"/>
    <property type="evidence" value="ECO:0007669"/>
    <property type="project" value="UniProtKB-KW"/>
</dbReference>
<dbReference type="SMART" id="SM01144">
    <property type="entry name" value="DTW"/>
    <property type="match status" value="1"/>
</dbReference>
<evidence type="ECO:0000259" key="5">
    <source>
        <dbReference type="SMART" id="SM01144"/>
    </source>
</evidence>
<dbReference type="PANTHER" id="PTHR21392">
    <property type="entry name" value="TRNA-URIDINE AMINOCARBOXYPROPYLTRANSFERASE 2"/>
    <property type="match status" value="1"/>
</dbReference>
<dbReference type="Proteomes" id="UP000595332">
    <property type="component" value="Chromosome"/>
</dbReference>
<evidence type="ECO:0000313" key="7">
    <source>
        <dbReference type="Proteomes" id="UP000595332"/>
    </source>
</evidence>
<keyword evidence="4" id="KW-0819">tRNA processing</keyword>
<dbReference type="AlphaFoldDB" id="A0A7R6PA22"/>
<protein>
    <recommendedName>
        <fullName evidence="1">tRNA-uridine aminocarboxypropyltransferase</fullName>
        <ecNumber evidence="1">2.5.1.25</ecNumber>
    </recommendedName>
</protein>
<organism evidence="6 7">
    <name type="scientific">Neptunomonas japonica JAMM 1380</name>
    <dbReference type="NCBI Taxonomy" id="1441457"/>
    <lineage>
        <taxon>Bacteria</taxon>
        <taxon>Pseudomonadati</taxon>
        <taxon>Pseudomonadota</taxon>
        <taxon>Gammaproteobacteria</taxon>
        <taxon>Oceanospirillales</taxon>
        <taxon>Oceanospirillaceae</taxon>
        <taxon>Neptunomonas</taxon>
    </lineage>
</organism>
<dbReference type="RefSeq" id="WP_201347239.1">
    <property type="nucleotide sequence ID" value="NZ_AP014546.1"/>
</dbReference>
<sequence>MHIILLTHERELFKKTNTGRLVEALDGLNVTRITWQRTCPDASLLEWIKEGNIGLLYPEKTPSNENSFTDESAGFDGKPEPILQLNKQKVALLSTFILIDSTWQESRKIFNRSPYLKLLPRVSLESAGESKFILRRNQVDGGLCTAESVIALLRMSKQNLLANKLETDFHAFIGHVKNSPKQNHLSVG</sequence>
<dbReference type="InterPro" id="IPR005636">
    <property type="entry name" value="DTW"/>
</dbReference>
<dbReference type="InterPro" id="IPR039262">
    <property type="entry name" value="DTWD2/TAPT"/>
</dbReference>
<dbReference type="EMBL" id="AP014546">
    <property type="protein sequence ID" value="BBB30019.1"/>
    <property type="molecule type" value="Genomic_DNA"/>
</dbReference>
<evidence type="ECO:0000256" key="1">
    <source>
        <dbReference type="ARBA" id="ARBA00012386"/>
    </source>
</evidence>
<evidence type="ECO:0000256" key="4">
    <source>
        <dbReference type="ARBA" id="ARBA00022694"/>
    </source>
</evidence>
<dbReference type="KEGG" id="njp:NEJAP_2070"/>
<evidence type="ECO:0000256" key="2">
    <source>
        <dbReference type="ARBA" id="ARBA00022679"/>
    </source>
</evidence>
<keyword evidence="7" id="KW-1185">Reference proteome</keyword>
<accession>A0A7R6PA22</accession>
<keyword evidence="3" id="KW-0949">S-adenosyl-L-methionine</keyword>
<evidence type="ECO:0000256" key="3">
    <source>
        <dbReference type="ARBA" id="ARBA00022691"/>
    </source>
</evidence>
<feature type="domain" description="DTW" evidence="5">
    <location>
        <begin position="1"/>
        <end position="181"/>
    </location>
</feature>
<dbReference type="GO" id="GO:0016432">
    <property type="term" value="F:tRNA-uridine aminocarboxypropyltransferase activity"/>
    <property type="evidence" value="ECO:0007669"/>
    <property type="project" value="UniProtKB-EC"/>
</dbReference>